<dbReference type="InterPro" id="IPR044918">
    <property type="entry name" value="DUF3349_helical"/>
</dbReference>
<evidence type="ECO:0000313" key="2">
    <source>
        <dbReference type="Proteomes" id="UP000002247"/>
    </source>
</evidence>
<evidence type="ECO:0008006" key="3">
    <source>
        <dbReference type="Google" id="ProtNLM"/>
    </source>
</evidence>
<proteinExistence type="predicted"/>
<dbReference type="HOGENOM" id="CLU_140987_1_0_11"/>
<dbReference type="EMBL" id="CP001958">
    <property type="protein sequence ID" value="ADG97083.1"/>
    <property type="molecule type" value="Genomic_DNA"/>
</dbReference>
<dbReference type="OrthoDB" id="4350726at2"/>
<name>D6ZCP1_SEGRD</name>
<protein>
    <recommendedName>
        <fullName evidence="3">DUF3349 domain-containing protein</fullName>
    </recommendedName>
</protein>
<accession>D6ZCP1</accession>
<dbReference type="Gene3D" id="1.10.150.430">
    <property type="entry name" value="DUF3349, helical bundle"/>
    <property type="match status" value="1"/>
</dbReference>
<keyword evidence="2" id="KW-1185">Reference proteome</keyword>
<dbReference type="RefSeq" id="WP_013137539.1">
    <property type="nucleotide sequence ID" value="NC_014168.1"/>
</dbReference>
<dbReference type="InterPro" id="IPR021784">
    <property type="entry name" value="DUF3349"/>
</dbReference>
<sequence>MSLPPTLRAIVQWLRAAYPQGIPEQDYVPLFALMPRKLSEGEIRQLAETLNENGRGAASSIDIGVLITKITNELPRAEDVDRIRQRLGDLVWEDEDGSGKTGA</sequence>
<organism evidence="1 2">
    <name type="scientific">Segniliparus rotundus (strain ATCC BAA-972 / CDC 1076 / CIP 108378 / DSM 44985 / JCM 13578)</name>
    <dbReference type="NCBI Taxonomy" id="640132"/>
    <lineage>
        <taxon>Bacteria</taxon>
        <taxon>Bacillati</taxon>
        <taxon>Actinomycetota</taxon>
        <taxon>Actinomycetes</taxon>
        <taxon>Mycobacteriales</taxon>
        <taxon>Segniliparaceae</taxon>
        <taxon>Segniliparus</taxon>
    </lineage>
</organism>
<reference evidence="1 2" key="1">
    <citation type="journal article" date="2010" name="Stand. Genomic Sci.">
        <title>Complete genome sequence of Segniliparus rotundus type strain (CDC 1076).</title>
        <authorList>
            <person name="Sikorski J."/>
            <person name="Lapidus A."/>
            <person name="Copeland A."/>
            <person name="Misra M."/>
            <person name="Glavina Del Rio T."/>
            <person name="Nolan M."/>
            <person name="Lucas S."/>
            <person name="Chen F."/>
            <person name="Tice H."/>
            <person name="Cheng J.F."/>
            <person name="Jando M."/>
            <person name="Schneider S."/>
            <person name="Bruce D."/>
            <person name="Goodwin L."/>
            <person name="Pitluck S."/>
            <person name="Liolios K."/>
            <person name="Mikhailova N."/>
            <person name="Pati A."/>
            <person name="Ivanova N."/>
            <person name="Mavromatis K."/>
            <person name="Chen A."/>
            <person name="Palaniappan K."/>
            <person name="Chertkov O."/>
            <person name="Land M."/>
            <person name="Hauser L."/>
            <person name="Chang Y.J."/>
            <person name="Jeffries C.D."/>
            <person name="Brettin T."/>
            <person name="Detter J.C."/>
            <person name="Han C."/>
            <person name="Rohde M."/>
            <person name="Goker M."/>
            <person name="Bristow J."/>
            <person name="Eisen J.A."/>
            <person name="Markowitz V."/>
            <person name="Hugenholtz P."/>
            <person name="Kyrpides N.C."/>
            <person name="Klenk H.P."/>
        </authorList>
    </citation>
    <scope>NUCLEOTIDE SEQUENCE [LARGE SCALE GENOMIC DNA]</scope>
    <source>
        <strain evidence="2">ATCC BAA-972 / CDC 1076 / CIP 108378 / DSM 44985 / JCM 13578</strain>
    </source>
</reference>
<dbReference type="AlphaFoldDB" id="D6ZCP1"/>
<dbReference type="Proteomes" id="UP000002247">
    <property type="component" value="Chromosome"/>
</dbReference>
<gene>
    <name evidence="1" type="ordered locus">Srot_0601</name>
</gene>
<dbReference type="KEGG" id="srt:Srot_0601"/>
<evidence type="ECO:0000313" key="1">
    <source>
        <dbReference type="EMBL" id="ADG97083.1"/>
    </source>
</evidence>
<dbReference type="STRING" id="640132.Srot_0601"/>
<dbReference type="Pfam" id="PF11829">
    <property type="entry name" value="DUF3349"/>
    <property type="match status" value="1"/>
</dbReference>